<dbReference type="PANTHER" id="PTHR43586:SF4">
    <property type="entry name" value="ISOPENICILLIN N EPIMERASE"/>
    <property type="match status" value="1"/>
</dbReference>
<accession>A0A1S2MB04</accession>
<dbReference type="OrthoDB" id="9804366at2"/>
<evidence type="ECO:0000313" key="10">
    <source>
        <dbReference type="Proteomes" id="UP000180057"/>
    </source>
</evidence>
<evidence type="ECO:0000256" key="3">
    <source>
        <dbReference type="ARBA" id="ARBA00012239"/>
    </source>
</evidence>
<evidence type="ECO:0000313" key="9">
    <source>
        <dbReference type="EMBL" id="OIJ21911.1"/>
    </source>
</evidence>
<evidence type="ECO:0000256" key="1">
    <source>
        <dbReference type="ARBA" id="ARBA00001933"/>
    </source>
</evidence>
<evidence type="ECO:0000256" key="5">
    <source>
        <dbReference type="ARBA" id="ARBA00022898"/>
    </source>
</evidence>
<dbReference type="InterPro" id="IPR015422">
    <property type="entry name" value="PyrdxlP-dep_Trfase_small"/>
</dbReference>
<evidence type="ECO:0000256" key="2">
    <source>
        <dbReference type="ARBA" id="ARBA00010447"/>
    </source>
</evidence>
<reference evidence="9 10" key="1">
    <citation type="submission" date="2016-10" db="EMBL/GenBank/DDBJ databases">
        <title>Draft genome sequences of four alkaliphilic bacteria belonging to the Anaerobacillus genus.</title>
        <authorList>
            <person name="Bassil N.M."/>
            <person name="Lloyd J.R."/>
        </authorList>
    </citation>
    <scope>NUCLEOTIDE SEQUENCE [LARGE SCALE GENOMIC DNA]</scope>
    <source>
        <strain evidence="9 10">DSM 22531</strain>
    </source>
</reference>
<dbReference type="InterPro" id="IPR000192">
    <property type="entry name" value="Aminotrans_V_dom"/>
</dbReference>
<comment type="catalytic activity">
    <reaction evidence="6">
        <text>(sulfur carrier)-H + L-cysteine = (sulfur carrier)-SH + L-alanine</text>
        <dbReference type="Rhea" id="RHEA:43892"/>
        <dbReference type="Rhea" id="RHEA-COMP:14737"/>
        <dbReference type="Rhea" id="RHEA-COMP:14739"/>
        <dbReference type="ChEBI" id="CHEBI:29917"/>
        <dbReference type="ChEBI" id="CHEBI:35235"/>
        <dbReference type="ChEBI" id="CHEBI:57972"/>
        <dbReference type="ChEBI" id="CHEBI:64428"/>
        <dbReference type="EC" id="2.8.1.7"/>
    </reaction>
</comment>
<evidence type="ECO:0000256" key="6">
    <source>
        <dbReference type="ARBA" id="ARBA00050776"/>
    </source>
</evidence>
<dbReference type="GO" id="GO:0031071">
    <property type="term" value="F:cysteine desulfurase activity"/>
    <property type="evidence" value="ECO:0007669"/>
    <property type="project" value="UniProtKB-EC"/>
</dbReference>
<evidence type="ECO:0000259" key="8">
    <source>
        <dbReference type="Pfam" id="PF00266"/>
    </source>
</evidence>
<dbReference type="Gene3D" id="3.40.640.10">
    <property type="entry name" value="Type I PLP-dependent aspartate aminotransferase-like (Major domain)"/>
    <property type="match status" value="1"/>
</dbReference>
<dbReference type="EC" id="2.8.1.7" evidence="3"/>
<feature type="region of interest" description="Disordered" evidence="7">
    <location>
        <begin position="226"/>
        <end position="248"/>
    </location>
</feature>
<dbReference type="CDD" id="cd06453">
    <property type="entry name" value="SufS_like"/>
    <property type="match status" value="1"/>
</dbReference>
<organism evidence="9 10">
    <name type="scientific">Anaerobacillus alkalidiazotrophicus</name>
    <dbReference type="NCBI Taxonomy" id="472963"/>
    <lineage>
        <taxon>Bacteria</taxon>
        <taxon>Bacillati</taxon>
        <taxon>Bacillota</taxon>
        <taxon>Bacilli</taxon>
        <taxon>Bacillales</taxon>
        <taxon>Bacillaceae</taxon>
        <taxon>Anaerobacillus</taxon>
    </lineage>
</organism>
<feature type="domain" description="Aminotransferase class V" evidence="8">
    <location>
        <begin position="4"/>
        <end position="371"/>
    </location>
</feature>
<gene>
    <name evidence="9" type="ORF">BKP45_04285</name>
</gene>
<sequence length="386" mass="41768">MTIIYFDQAASSFPKPASVALAVAKAINEYGANPGRGGHQLANKAASIIYETRVKVAKLFGERDPNNVIFCQNTTHALNQAIKGLGLKKGDHVISTTYEHNSVRRPLEFLKREVGITITYLESDHNGGIAKEQLLKEITPETRLVVSSHGSNLTGAIFPVEMLGSVCFEKGITFLVDAAQTAGVIPINMEEMHIDMLAFPGHKGLLGPQGTGGLIVKKGTELVPLIHGGTGSQSENDDQPNETPYRYESGTLNTPAIAGLSAGIDEVNKVGIENIYKHEWRLTKYALDKLVTLDGVTVFGPDSHKERLAVIPFVIDGTDAQEIAMIFDQHYQVALRAGLHCTPLAHQTLGTLAGGTLRASFGLYNTVEEIDSWIEMIKEIKEGLVG</sequence>
<evidence type="ECO:0000256" key="7">
    <source>
        <dbReference type="SAM" id="MobiDB-lite"/>
    </source>
</evidence>
<dbReference type="GO" id="GO:0006534">
    <property type="term" value="P:cysteine metabolic process"/>
    <property type="evidence" value="ECO:0007669"/>
    <property type="project" value="InterPro"/>
</dbReference>
<dbReference type="InterPro" id="IPR010969">
    <property type="entry name" value="Cys_dSase-rel_unknwn_funct"/>
</dbReference>
<comment type="caution">
    <text evidence="9">The sequence shown here is derived from an EMBL/GenBank/DDBJ whole genome shotgun (WGS) entry which is preliminary data.</text>
</comment>
<evidence type="ECO:0000256" key="4">
    <source>
        <dbReference type="ARBA" id="ARBA00022679"/>
    </source>
</evidence>
<dbReference type="InterPro" id="IPR010970">
    <property type="entry name" value="Cys_dSase_SufS"/>
</dbReference>
<dbReference type="Proteomes" id="UP000180057">
    <property type="component" value="Unassembled WGS sequence"/>
</dbReference>
<dbReference type="Gene3D" id="3.90.1150.10">
    <property type="entry name" value="Aspartate Aminotransferase, domain 1"/>
    <property type="match status" value="1"/>
</dbReference>
<dbReference type="EMBL" id="MLQS01000001">
    <property type="protein sequence ID" value="OIJ21911.1"/>
    <property type="molecule type" value="Genomic_DNA"/>
</dbReference>
<dbReference type="PIRSF" id="PIRSF005572">
    <property type="entry name" value="NifS"/>
    <property type="match status" value="1"/>
</dbReference>
<keyword evidence="10" id="KW-1185">Reference proteome</keyword>
<name>A0A1S2MB04_9BACI</name>
<keyword evidence="4" id="KW-0808">Transferase</keyword>
<dbReference type="STRING" id="472963.BKP45_04285"/>
<dbReference type="InterPro" id="IPR015421">
    <property type="entry name" value="PyrdxlP-dep_Trfase_major"/>
</dbReference>
<dbReference type="AlphaFoldDB" id="A0A1S2MB04"/>
<keyword evidence="5" id="KW-0663">Pyridoxal phosphate</keyword>
<dbReference type="Pfam" id="PF00266">
    <property type="entry name" value="Aminotran_5"/>
    <property type="match status" value="1"/>
</dbReference>
<proteinExistence type="inferred from homology"/>
<dbReference type="RefSeq" id="WP_071388491.1">
    <property type="nucleotide sequence ID" value="NZ_MLQS01000001.1"/>
</dbReference>
<dbReference type="SUPFAM" id="SSF53383">
    <property type="entry name" value="PLP-dependent transferases"/>
    <property type="match status" value="1"/>
</dbReference>
<protein>
    <recommendedName>
        <fullName evidence="3">cysteine desulfurase</fullName>
        <ecNumber evidence="3">2.8.1.7</ecNumber>
    </recommendedName>
</protein>
<dbReference type="InterPro" id="IPR015424">
    <property type="entry name" value="PyrdxlP-dep_Trfase"/>
</dbReference>
<dbReference type="InterPro" id="IPR016454">
    <property type="entry name" value="Cysteine_dSase"/>
</dbReference>
<comment type="similarity">
    <text evidence="2">Belongs to the class-V pyridoxal-phosphate-dependent aminotransferase family. Csd subfamily.</text>
</comment>
<comment type="cofactor">
    <cofactor evidence="1">
        <name>pyridoxal 5'-phosphate</name>
        <dbReference type="ChEBI" id="CHEBI:597326"/>
    </cofactor>
</comment>
<dbReference type="GO" id="GO:0030170">
    <property type="term" value="F:pyridoxal phosphate binding"/>
    <property type="evidence" value="ECO:0007669"/>
    <property type="project" value="InterPro"/>
</dbReference>
<dbReference type="PANTHER" id="PTHR43586">
    <property type="entry name" value="CYSTEINE DESULFURASE"/>
    <property type="match status" value="1"/>
</dbReference>
<dbReference type="NCBIfam" id="TIGR01977">
    <property type="entry name" value="am_tr_V_EF2568"/>
    <property type="match status" value="1"/>
</dbReference>